<evidence type="ECO:0000313" key="2">
    <source>
        <dbReference type="EMBL" id="KAF9600639.1"/>
    </source>
</evidence>
<proteinExistence type="predicted"/>
<dbReference type="PANTHER" id="PTHR36384:SF1">
    <property type="entry name" value="SAWADEE PROTEIN"/>
    <property type="match status" value="1"/>
</dbReference>
<comment type="caution">
    <text evidence="2">The sequence shown here is derived from an EMBL/GenBank/DDBJ whole genome shotgun (WGS) entry which is preliminary data.</text>
</comment>
<dbReference type="InterPro" id="IPR032001">
    <property type="entry name" value="SAWADEE_dom"/>
</dbReference>
<name>A0A835LRC4_9MAGN</name>
<protein>
    <recommendedName>
        <fullName evidence="1">SAWADEE domain-containing protein</fullName>
    </recommendedName>
</protein>
<dbReference type="AlphaFoldDB" id="A0A835LRC4"/>
<gene>
    <name evidence="2" type="ORF">IFM89_011222</name>
</gene>
<reference evidence="2 3" key="1">
    <citation type="submission" date="2020-10" db="EMBL/GenBank/DDBJ databases">
        <title>The Coptis chinensis genome and diversification of protoberbering-type alkaloids.</title>
        <authorList>
            <person name="Wang B."/>
            <person name="Shu S."/>
            <person name="Song C."/>
            <person name="Liu Y."/>
        </authorList>
    </citation>
    <scope>NUCLEOTIDE SEQUENCE [LARGE SCALE GENOMIC DNA]</scope>
    <source>
        <strain evidence="2">HL-2020</strain>
        <tissue evidence="2">Leaf</tissue>
    </source>
</reference>
<evidence type="ECO:0000313" key="3">
    <source>
        <dbReference type="Proteomes" id="UP000631114"/>
    </source>
</evidence>
<dbReference type="PANTHER" id="PTHR36384">
    <property type="entry name" value="SAWADEE PROTEIN"/>
    <property type="match status" value="1"/>
</dbReference>
<evidence type="ECO:0000259" key="1">
    <source>
        <dbReference type="Pfam" id="PF16719"/>
    </source>
</evidence>
<sequence length="421" mass="47349">MVPVNFHSASVDFQAWDDAWYTVNLALQGEVLTVKFIGFSDAYDEKYKATDFKTPKDLEGFIEKFRPTSLQLQDYECNKAIEGSIVCASYVFNDGNEVKFYDAVVAEVSLEDHKFENGEELCNCKFELYWLLGPNAGTKTKGVAADICLIRPGNPLTDPTLSLFTEISREKHEMASQCSVRIPKEVGLTCDNSTSHNRTPDSSGDTKKQLILFESRSRSTMGTNSFKHCTPRTFKGRRTDRVKWTVPDEDLQGNHVSMKDLTEQLSSHCMLIENLEKDLSPSAVVDFLKKRASLTCQAVVLPSLSSESYARGILVVGCQEEFQKLSEFLDNPAHIILSSRGRPWVITEKKLRRGSNIGNLNMSDSSPCDTSLAIGHEITIAKSGSEEFKRGKQLRELYLEFADHQRSLHQQFALEESKLLL</sequence>
<dbReference type="Proteomes" id="UP000631114">
    <property type="component" value="Unassembled WGS sequence"/>
</dbReference>
<keyword evidence="3" id="KW-1185">Reference proteome</keyword>
<dbReference type="Pfam" id="PF16719">
    <property type="entry name" value="SAWADEE"/>
    <property type="match status" value="1"/>
</dbReference>
<dbReference type="OrthoDB" id="1866990at2759"/>
<dbReference type="EMBL" id="JADFTS010000006">
    <property type="protein sequence ID" value="KAF9600639.1"/>
    <property type="molecule type" value="Genomic_DNA"/>
</dbReference>
<dbReference type="GO" id="GO:0003682">
    <property type="term" value="F:chromatin binding"/>
    <property type="evidence" value="ECO:0007669"/>
    <property type="project" value="InterPro"/>
</dbReference>
<feature type="domain" description="SAWADEE" evidence="1">
    <location>
        <begin position="15"/>
        <end position="148"/>
    </location>
</feature>
<organism evidence="2 3">
    <name type="scientific">Coptis chinensis</name>
    <dbReference type="NCBI Taxonomy" id="261450"/>
    <lineage>
        <taxon>Eukaryota</taxon>
        <taxon>Viridiplantae</taxon>
        <taxon>Streptophyta</taxon>
        <taxon>Embryophyta</taxon>
        <taxon>Tracheophyta</taxon>
        <taxon>Spermatophyta</taxon>
        <taxon>Magnoliopsida</taxon>
        <taxon>Ranunculales</taxon>
        <taxon>Ranunculaceae</taxon>
        <taxon>Coptidoideae</taxon>
        <taxon>Coptis</taxon>
    </lineage>
</organism>
<accession>A0A835LRC4</accession>